<evidence type="ECO:0000256" key="1">
    <source>
        <dbReference type="ARBA" id="ARBA00004123"/>
    </source>
</evidence>
<evidence type="ECO:0000256" key="10">
    <source>
        <dbReference type="SAM" id="MobiDB-lite"/>
    </source>
</evidence>
<evidence type="ECO:0000313" key="12">
    <source>
        <dbReference type="Proteomes" id="UP000762676"/>
    </source>
</evidence>
<dbReference type="Proteomes" id="UP000762676">
    <property type="component" value="Unassembled WGS sequence"/>
</dbReference>
<dbReference type="EMBL" id="BMAT01006452">
    <property type="protein sequence ID" value="GFS12994.1"/>
    <property type="molecule type" value="Genomic_DNA"/>
</dbReference>
<gene>
    <name evidence="11" type="ORF">ElyMa_003125400</name>
</gene>
<evidence type="ECO:0000313" key="11">
    <source>
        <dbReference type="EMBL" id="GFS12994.1"/>
    </source>
</evidence>
<feature type="region of interest" description="Disordered" evidence="10">
    <location>
        <begin position="433"/>
        <end position="458"/>
    </location>
</feature>
<dbReference type="AlphaFoldDB" id="A0AAV4IRF6"/>
<keyword evidence="12" id="KW-1185">Reference proteome</keyword>
<evidence type="ECO:0000256" key="4">
    <source>
        <dbReference type="ARBA" id="ARBA00014872"/>
    </source>
</evidence>
<accession>A0AAV4IRF6</accession>
<name>A0AAV4IRF6_9GAST</name>
<dbReference type="GO" id="GO:0031047">
    <property type="term" value="P:regulatory ncRNA-mediated gene silencing"/>
    <property type="evidence" value="ECO:0007669"/>
    <property type="project" value="UniProtKB-KW"/>
</dbReference>
<dbReference type="InterPro" id="IPR019312">
    <property type="entry name" value="CNOT11"/>
</dbReference>
<keyword evidence="6" id="KW-0805">Transcription regulation</keyword>
<reference evidence="11 12" key="1">
    <citation type="journal article" date="2021" name="Elife">
        <title>Chloroplast acquisition without the gene transfer in kleptoplastic sea slugs, Plakobranchus ocellatus.</title>
        <authorList>
            <person name="Maeda T."/>
            <person name="Takahashi S."/>
            <person name="Yoshida T."/>
            <person name="Shimamura S."/>
            <person name="Takaki Y."/>
            <person name="Nagai Y."/>
            <person name="Toyoda A."/>
            <person name="Suzuki Y."/>
            <person name="Arimoto A."/>
            <person name="Ishii H."/>
            <person name="Satoh N."/>
            <person name="Nishiyama T."/>
            <person name="Hasebe M."/>
            <person name="Maruyama T."/>
            <person name="Minagawa J."/>
            <person name="Obokata J."/>
            <person name="Shigenobu S."/>
        </authorList>
    </citation>
    <scope>NUCLEOTIDE SEQUENCE [LARGE SCALE GENOMIC DNA]</scope>
</reference>
<dbReference type="GO" id="GO:0005634">
    <property type="term" value="C:nucleus"/>
    <property type="evidence" value="ECO:0007669"/>
    <property type="project" value="UniProtKB-SubCell"/>
</dbReference>
<proteinExistence type="inferred from homology"/>
<comment type="caution">
    <text evidence="11">The sequence shown here is derived from an EMBL/GenBank/DDBJ whole genome shotgun (WGS) entry which is preliminary data.</text>
</comment>
<dbReference type="PANTHER" id="PTHR15975">
    <property type="entry name" value="CCR4-NOT TRANSCRIPTION COMPLEX SUBUNIT 11"/>
    <property type="match status" value="1"/>
</dbReference>
<feature type="compositionally biased region" description="Basic and acidic residues" evidence="10">
    <location>
        <begin position="433"/>
        <end position="444"/>
    </location>
</feature>
<keyword evidence="9" id="KW-0539">Nucleus</keyword>
<sequence>MAALTVKELASLLSVLSEDTTQAQNFESLAATFHQYFPNKQDRFKVGQSLQDPAERKEANAYDLQSSIPPVSAAERFFLSNLICRTSKDMLKKTPVEIIQMDVSNKQPIDISQTQLFIVQRQSEMPHSSKTAISCVLADPEAKPTSFEHFGKPNMIDPDVQRDTAEVLLTGRKCSVDHTLKPEFIRPAPPLHIAEDELVWMFPTDTEFNVAWDTTMCMNTSTGFEVRRLMAKAFKGVLTPAQQTQIKKELDKDIKLVYNIGLSPAKLPDLVENNPLVAIEVLLKLMNSTQITDYFQVLVNMEMSLHSMEVVNRLTTQVDLPSEFVHLYISNCITTCETIKDRYFQNRLVRLTCVFLQSLIRNKTIDVKREDSGEVGERQVEKNYVEIYSEMRSGERQRKVKEASGMSKKMEFEREKGLTLGSLISLQRWEFKGVDKKSEAERSKNIQGKGSIKEKERD</sequence>
<keyword evidence="7" id="KW-0943">RNA-mediated gene silencing</keyword>
<keyword evidence="5" id="KW-0963">Cytoplasm</keyword>
<comment type="similarity">
    <text evidence="3">Belongs to the CNOT11 family.</text>
</comment>
<evidence type="ECO:0000256" key="8">
    <source>
        <dbReference type="ARBA" id="ARBA00023163"/>
    </source>
</evidence>
<evidence type="ECO:0000256" key="5">
    <source>
        <dbReference type="ARBA" id="ARBA00022490"/>
    </source>
</evidence>
<evidence type="ECO:0000256" key="9">
    <source>
        <dbReference type="ARBA" id="ARBA00023242"/>
    </source>
</evidence>
<keyword evidence="8" id="KW-0804">Transcription</keyword>
<dbReference type="GO" id="GO:0005737">
    <property type="term" value="C:cytoplasm"/>
    <property type="evidence" value="ECO:0007669"/>
    <property type="project" value="UniProtKB-SubCell"/>
</dbReference>
<evidence type="ECO:0000256" key="2">
    <source>
        <dbReference type="ARBA" id="ARBA00004496"/>
    </source>
</evidence>
<evidence type="ECO:0000256" key="3">
    <source>
        <dbReference type="ARBA" id="ARBA00008030"/>
    </source>
</evidence>
<evidence type="ECO:0000256" key="7">
    <source>
        <dbReference type="ARBA" id="ARBA00023158"/>
    </source>
</evidence>
<comment type="subcellular location">
    <subcellularLocation>
        <location evidence="2">Cytoplasm</location>
    </subcellularLocation>
    <subcellularLocation>
        <location evidence="1">Nucleus</location>
    </subcellularLocation>
</comment>
<organism evidence="11 12">
    <name type="scientific">Elysia marginata</name>
    <dbReference type="NCBI Taxonomy" id="1093978"/>
    <lineage>
        <taxon>Eukaryota</taxon>
        <taxon>Metazoa</taxon>
        <taxon>Spiralia</taxon>
        <taxon>Lophotrochozoa</taxon>
        <taxon>Mollusca</taxon>
        <taxon>Gastropoda</taxon>
        <taxon>Heterobranchia</taxon>
        <taxon>Euthyneura</taxon>
        <taxon>Panpulmonata</taxon>
        <taxon>Sacoglossa</taxon>
        <taxon>Placobranchoidea</taxon>
        <taxon>Plakobranchidae</taxon>
        <taxon>Elysia</taxon>
    </lineage>
</organism>
<evidence type="ECO:0000256" key="6">
    <source>
        <dbReference type="ARBA" id="ARBA00023015"/>
    </source>
</evidence>
<dbReference type="PANTHER" id="PTHR15975:SF0">
    <property type="entry name" value="CCR4-NOT TRANSCRIPTION COMPLEX SUBUNIT 11"/>
    <property type="match status" value="1"/>
</dbReference>
<dbReference type="GO" id="GO:0030014">
    <property type="term" value="C:CCR4-NOT complex"/>
    <property type="evidence" value="ECO:0007669"/>
    <property type="project" value="InterPro"/>
</dbReference>
<dbReference type="Pfam" id="PF10155">
    <property type="entry name" value="CNOT11"/>
    <property type="match status" value="1"/>
</dbReference>
<protein>
    <recommendedName>
        <fullName evidence="4">CCR4-NOT transcription complex subunit 11</fullName>
    </recommendedName>
</protein>